<protein>
    <submittedName>
        <fullName evidence="1">Uncharacterized protein</fullName>
    </submittedName>
</protein>
<comment type="caution">
    <text evidence="1">The sequence shown here is derived from an EMBL/GenBank/DDBJ whole genome shotgun (WGS) entry which is preliminary data.</text>
</comment>
<dbReference type="EMBL" id="LAZR01058195">
    <property type="protein sequence ID" value="KKK70430.1"/>
    <property type="molecule type" value="Genomic_DNA"/>
</dbReference>
<sequence length="23" mass="2606">MRRVMLMLVVVLAWGQVFAADVT</sequence>
<reference evidence="1" key="1">
    <citation type="journal article" date="2015" name="Nature">
        <title>Complex archaea that bridge the gap between prokaryotes and eukaryotes.</title>
        <authorList>
            <person name="Spang A."/>
            <person name="Saw J.H."/>
            <person name="Jorgensen S.L."/>
            <person name="Zaremba-Niedzwiedzka K."/>
            <person name="Martijn J."/>
            <person name="Lind A.E."/>
            <person name="van Eijk R."/>
            <person name="Schleper C."/>
            <person name="Guy L."/>
            <person name="Ettema T.J."/>
        </authorList>
    </citation>
    <scope>NUCLEOTIDE SEQUENCE</scope>
</reference>
<dbReference type="AlphaFoldDB" id="A0A0F8Y9U0"/>
<accession>A0A0F8Y9U0</accession>
<proteinExistence type="predicted"/>
<organism evidence="1">
    <name type="scientific">marine sediment metagenome</name>
    <dbReference type="NCBI Taxonomy" id="412755"/>
    <lineage>
        <taxon>unclassified sequences</taxon>
        <taxon>metagenomes</taxon>
        <taxon>ecological metagenomes</taxon>
    </lineage>
</organism>
<name>A0A0F8Y9U0_9ZZZZ</name>
<feature type="non-terminal residue" evidence="1">
    <location>
        <position position="23"/>
    </location>
</feature>
<gene>
    <name evidence="1" type="ORF">LCGC14_2924070</name>
</gene>
<evidence type="ECO:0000313" key="1">
    <source>
        <dbReference type="EMBL" id="KKK70430.1"/>
    </source>
</evidence>